<evidence type="ECO:0000256" key="3">
    <source>
        <dbReference type="ARBA" id="ARBA00016574"/>
    </source>
</evidence>
<keyword evidence="6" id="KW-0243">Dynein</keyword>
<dbReference type="FunFam" id="2.30.30.190:FF:000003">
    <property type="entry name" value="dynactin subunit 1 isoform X1"/>
    <property type="match status" value="1"/>
</dbReference>
<dbReference type="SUPFAM" id="SSF74924">
    <property type="entry name" value="Cap-Gly domain"/>
    <property type="match status" value="1"/>
</dbReference>
<protein>
    <recommendedName>
        <fullName evidence="3">Dynactin subunit 1</fullName>
    </recommendedName>
</protein>
<sequence length="287" mass="31838">MEEGVILKRRRLGDESVFVDISDHTACRDHQQRKQQDEFGRGGKPAKVGSLVEVIGKGHRGTVAYIGATLFATGKWVGVILDDAKGKNDGTVQNKRYFTCEENHGIFVRQSQIQVIDDGADTTSPETPELAGSKVPRRELVETPKSSKLRGVKPKKSEARPHHATPRLLLRCSARLNPGAGTMACPFSGFLSHLSCPTSPRCQRERMATVHRLRLPRPTLTGAERWTPYLHRQPCAVASRRRKYQVMRALKARLQPLRTGGGQLLLPESPLKGQPSRFSACRHLATV</sequence>
<dbReference type="GO" id="GO:0030286">
    <property type="term" value="C:dynein complex"/>
    <property type="evidence" value="ECO:0007669"/>
    <property type="project" value="UniProtKB-KW"/>
</dbReference>
<feature type="region of interest" description="Disordered" evidence="9">
    <location>
        <begin position="119"/>
        <end position="163"/>
    </location>
</feature>
<dbReference type="GO" id="GO:0008017">
    <property type="term" value="F:microtubule binding"/>
    <property type="evidence" value="ECO:0007669"/>
    <property type="project" value="UniProtKB-ARBA"/>
</dbReference>
<dbReference type="GO" id="GO:0005874">
    <property type="term" value="C:microtubule"/>
    <property type="evidence" value="ECO:0007669"/>
    <property type="project" value="UniProtKB-KW"/>
</dbReference>
<dbReference type="AlphaFoldDB" id="A0A9Q1EBL3"/>
<evidence type="ECO:0000313" key="11">
    <source>
        <dbReference type="EMBL" id="KAJ8335735.1"/>
    </source>
</evidence>
<gene>
    <name evidence="11" type="ORF">SKAU_G00390770</name>
</gene>
<dbReference type="InterPro" id="IPR000938">
    <property type="entry name" value="CAP-Gly_domain"/>
</dbReference>
<keyword evidence="7" id="KW-0175">Coiled coil</keyword>
<evidence type="ECO:0000256" key="4">
    <source>
        <dbReference type="ARBA" id="ARBA00022490"/>
    </source>
</evidence>
<dbReference type="InterPro" id="IPR036859">
    <property type="entry name" value="CAP-Gly_dom_sf"/>
</dbReference>
<dbReference type="EMBL" id="JAINUF010000020">
    <property type="protein sequence ID" value="KAJ8335735.1"/>
    <property type="molecule type" value="Genomic_DNA"/>
</dbReference>
<evidence type="ECO:0000256" key="9">
    <source>
        <dbReference type="SAM" id="MobiDB-lite"/>
    </source>
</evidence>
<dbReference type="Gene3D" id="2.30.30.190">
    <property type="entry name" value="CAP Gly-rich-like domain"/>
    <property type="match status" value="1"/>
</dbReference>
<name>A0A9Q1EBL3_SYNKA</name>
<keyword evidence="4" id="KW-0963">Cytoplasm</keyword>
<comment type="subcellular location">
    <subcellularLocation>
        <location evidence="1">Cytoplasm</location>
        <location evidence="1">Cytoskeleton</location>
    </subcellularLocation>
</comment>
<evidence type="ECO:0000256" key="7">
    <source>
        <dbReference type="ARBA" id="ARBA00023054"/>
    </source>
</evidence>
<keyword evidence="8" id="KW-0206">Cytoskeleton</keyword>
<dbReference type="PROSITE" id="PS50245">
    <property type="entry name" value="CAP_GLY_2"/>
    <property type="match status" value="1"/>
</dbReference>
<dbReference type="OrthoDB" id="2130750at2759"/>
<accession>A0A9Q1EBL3</accession>
<evidence type="ECO:0000256" key="6">
    <source>
        <dbReference type="ARBA" id="ARBA00023017"/>
    </source>
</evidence>
<evidence type="ECO:0000313" key="12">
    <source>
        <dbReference type="Proteomes" id="UP001152622"/>
    </source>
</evidence>
<proteinExistence type="inferred from homology"/>
<dbReference type="Proteomes" id="UP001152622">
    <property type="component" value="Chromosome 20"/>
</dbReference>
<evidence type="ECO:0000256" key="1">
    <source>
        <dbReference type="ARBA" id="ARBA00004245"/>
    </source>
</evidence>
<reference evidence="11" key="1">
    <citation type="journal article" date="2023" name="Science">
        <title>Genome structures resolve the early diversification of teleost fishes.</title>
        <authorList>
            <person name="Parey E."/>
            <person name="Louis A."/>
            <person name="Montfort J."/>
            <person name="Bouchez O."/>
            <person name="Roques C."/>
            <person name="Iampietro C."/>
            <person name="Lluch J."/>
            <person name="Castinel A."/>
            <person name="Donnadieu C."/>
            <person name="Desvignes T."/>
            <person name="Floi Bucao C."/>
            <person name="Jouanno E."/>
            <person name="Wen M."/>
            <person name="Mejri S."/>
            <person name="Dirks R."/>
            <person name="Jansen H."/>
            <person name="Henkel C."/>
            <person name="Chen W.J."/>
            <person name="Zahm M."/>
            <person name="Cabau C."/>
            <person name="Klopp C."/>
            <person name="Thompson A.W."/>
            <person name="Robinson-Rechavi M."/>
            <person name="Braasch I."/>
            <person name="Lecointre G."/>
            <person name="Bobe J."/>
            <person name="Postlethwait J.H."/>
            <person name="Berthelot C."/>
            <person name="Roest Crollius H."/>
            <person name="Guiguen Y."/>
        </authorList>
    </citation>
    <scope>NUCLEOTIDE SEQUENCE</scope>
    <source>
        <strain evidence="11">WJC10195</strain>
    </source>
</reference>
<comment type="caution">
    <text evidence="11">The sequence shown here is derived from an EMBL/GenBank/DDBJ whole genome shotgun (WGS) entry which is preliminary data.</text>
</comment>
<keyword evidence="12" id="KW-1185">Reference proteome</keyword>
<evidence type="ECO:0000256" key="5">
    <source>
        <dbReference type="ARBA" id="ARBA00022701"/>
    </source>
</evidence>
<evidence type="ECO:0000256" key="2">
    <source>
        <dbReference type="ARBA" id="ARBA00011010"/>
    </source>
</evidence>
<dbReference type="SMART" id="SM01052">
    <property type="entry name" value="CAP_GLY"/>
    <property type="match status" value="1"/>
</dbReference>
<evidence type="ECO:0000256" key="8">
    <source>
        <dbReference type="ARBA" id="ARBA00023212"/>
    </source>
</evidence>
<comment type="similarity">
    <text evidence="2">Belongs to the dynactin 150 kDa subunit family.</text>
</comment>
<feature type="domain" description="CAP-Gly" evidence="10">
    <location>
        <begin position="67"/>
        <end position="109"/>
    </location>
</feature>
<dbReference type="PANTHER" id="PTHR18916">
    <property type="entry name" value="DYNACTIN 1-RELATED MICROTUBULE-BINDING"/>
    <property type="match status" value="1"/>
</dbReference>
<keyword evidence="5" id="KW-0493">Microtubule</keyword>
<dbReference type="Pfam" id="PF01302">
    <property type="entry name" value="CAP_GLY"/>
    <property type="match status" value="1"/>
</dbReference>
<evidence type="ECO:0000259" key="10">
    <source>
        <dbReference type="PROSITE" id="PS50245"/>
    </source>
</evidence>
<organism evidence="11 12">
    <name type="scientific">Synaphobranchus kaupii</name>
    <name type="common">Kaup's arrowtooth eel</name>
    <dbReference type="NCBI Taxonomy" id="118154"/>
    <lineage>
        <taxon>Eukaryota</taxon>
        <taxon>Metazoa</taxon>
        <taxon>Chordata</taxon>
        <taxon>Craniata</taxon>
        <taxon>Vertebrata</taxon>
        <taxon>Euteleostomi</taxon>
        <taxon>Actinopterygii</taxon>
        <taxon>Neopterygii</taxon>
        <taxon>Teleostei</taxon>
        <taxon>Anguilliformes</taxon>
        <taxon>Synaphobranchidae</taxon>
        <taxon>Synaphobranchus</taxon>
    </lineage>
</organism>